<dbReference type="EMBL" id="CP002689">
    <property type="protein sequence ID" value="AEE12230.1"/>
    <property type="molecule type" value="Genomic_DNA"/>
</dbReference>
<feature type="signal peptide" evidence="1">
    <location>
        <begin position="1"/>
        <end position="23"/>
    </location>
</feature>
<keyword evidence="3" id="KW-1185">Reference proteome</keyword>
<name>F4KMB1_PORAD</name>
<dbReference type="SUPFAM" id="SSF101898">
    <property type="entry name" value="NHL repeat"/>
    <property type="match status" value="1"/>
</dbReference>
<protein>
    <submittedName>
        <fullName evidence="2">Delta-60 repeat-containing protein</fullName>
    </submittedName>
</protein>
<accession>F4KMB1</accession>
<feature type="chain" id="PRO_5003311764" evidence="1">
    <location>
        <begin position="24"/>
        <end position="490"/>
    </location>
</feature>
<keyword evidence="1" id="KW-0732">Signal</keyword>
<dbReference type="STRING" id="879243.Poras_0276"/>
<dbReference type="Pfam" id="PF17164">
    <property type="entry name" value="DUF5122"/>
    <property type="match status" value="2"/>
</dbReference>
<dbReference type="eggNOG" id="COG4733">
    <property type="taxonomic scope" value="Bacteria"/>
</dbReference>
<sequence>MKKLLYISLVLGCCLGLPLSVMAQERLQNGQVDTSFRPILDSNPQAVIPLADGKIVVAGTFEHVGGRDVAGVMRLNADGSADDTFNVGGTGVDGVVTNIALQSDGKILVIGVFTTYNGTPVGQIIRLNEDGSLDTTFKNDNTLQLDASAYEGKYEWDLQPNKLLVSPDDSFYVLGGFNRVNERFAPLIARFTAAGMHDESYLPTAHEIYFKSAPYVDAALLLPSGDIYFGGMINGYNGSSLNKKIFHIDADGQYDESFARPKFDFGGPRALAMKGADTLLVAGSFYESFGRRTPLMIALHLDGTPIEGFTAYDFSTPDAEDMINGLIVTDRYIFIGGGDIQMPKRSFVYALDKSGAALTTDFDFGSGPNRIVSGLTYDPAGWLYVSGFFTEFGGASTRYFARCKVGGSDLHVETPSCAMPAVRVAVGERSFSLHNLEGSAEVSLYSSEGVLCASYPSVAEGESISYELPEGLYLMVVKQTRGRQQLKVQL</sequence>
<proteinExistence type="predicted"/>
<evidence type="ECO:0000256" key="1">
    <source>
        <dbReference type="SAM" id="SignalP"/>
    </source>
</evidence>
<dbReference type="SUPFAM" id="SSF63825">
    <property type="entry name" value="YWTD domain"/>
    <property type="match status" value="1"/>
</dbReference>
<dbReference type="Gene3D" id="2.80.10.50">
    <property type="match status" value="1"/>
</dbReference>
<organism evidence="2 3">
    <name type="scientific">Porphyromonas asaccharolytica (strain ATCC 25260 / DSM 20707 / BCRC 10618 / CCUG 7834 / JCM 6326 / LMG 13178 / VPI 4198 / B440)</name>
    <name type="common">Bacteroides asaccharolyticus</name>
    <dbReference type="NCBI Taxonomy" id="879243"/>
    <lineage>
        <taxon>Bacteria</taxon>
        <taxon>Pseudomonadati</taxon>
        <taxon>Bacteroidota</taxon>
        <taxon>Bacteroidia</taxon>
        <taxon>Bacteroidales</taxon>
        <taxon>Porphyromonadaceae</taxon>
        <taxon>Porphyromonas</taxon>
    </lineage>
</organism>
<dbReference type="HOGENOM" id="CLU_557648_0_0_10"/>
<dbReference type="NCBIfam" id="TIGR02608">
    <property type="entry name" value="delta_60_rpt"/>
    <property type="match status" value="2"/>
</dbReference>
<dbReference type="Proteomes" id="UP000006545">
    <property type="component" value="Chromosome"/>
</dbReference>
<dbReference type="RefSeq" id="WP_013759897.1">
    <property type="nucleotide sequence ID" value="NC_015501.1"/>
</dbReference>
<dbReference type="OrthoDB" id="9805017at2"/>
<dbReference type="InterPro" id="IPR013431">
    <property type="entry name" value="Delta_60_rpt"/>
</dbReference>
<evidence type="ECO:0000313" key="3">
    <source>
        <dbReference type="Proteomes" id="UP000006545"/>
    </source>
</evidence>
<dbReference type="AlphaFoldDB" id="F4KMB1"/>
<dbReference type="KEGG" id="pah:Poras_0276"/>
<gene>
    <name evidence="2" type="ordered locus">Poras_0276</name>
</gene>
<evidence type="ECO:0000313" key="2">
    <source>
        <dbReference type="EMBL" id="AEE12230.1"/>
    </source>
</evidence>
<reference evidence="3" key="1">
    <citation type="submission" date="2011-04" db="EMBL/GenBank/DDBJ databases">
        <title>The complete genome of Porphyromonas asaccharolytica DSM 20707.</title>
        <authorList>
            <person name="Lucas S."/>
            <person name="Han J."/>
            <person name="Lapidus A."/>
            <person name="Bruce D."/>
            <person name="Goodwin L."/>
            <person name="Pitluck S."/>
            <person name="Peters L."/>
            <person name="Kyrpides N."/>
            <person name="Mavromatis K."/>
            <person name="Ivanova N."/>
            <person name="Ovchinnikova G."/>
            <person name="Pagani I."/>
            <person name="Lu M."/>
            <person name="Detter J.C."/>
            <person name="Tapia R."/>
            <person name="Han C."/>
            <person name="Land M."/>
            <person name="Hauser L."/>
            <person name="Markowitz V."/>
            <person name="Cheng J.-F."/>
            <person name="Hugenholtz P."/>
            <person name="Woyke T."/>
            <person name="Wu D."/>
            <person name="Gronow S."/>
            <person name="Wellnitz S."/>
            <person name="Brambilla E."/>
            <person name="Klenk H.-P."/>
            <person name="Eisen J.A."/>
        </authorList>
    </citation>
    <scope>NUCLEOTIDE SEQUENCE [LARGE SCALE GENOMIC DNA]</scope>
    <source>
        <strain evidence="3">ATCC 25260 / DSM 20707 / VPI 4198</strain>
    </source>
</reference>